<dbReference type="AlphaFoldDB" id="A0A6P1E4V6"/>
<reference evidence="2 3" key="1">
    <citation type="submission" date="2019-12" db="EMBL/GenBank/DDBJ databases">
        <title>Lactobacillus hilgardii FLUB.</title>
        <authorList>
            <person name="Gustaw K."/>
        </authorList>
    </citation>
    <scope>NUCLEOTIDE SEQUENCE [LARGE SCALE GENOMIC DNA]</scope>
    <source>
        <strain evidence="2 3">FLUB</strain>
    </source>
</reference>
<keyword evidence="1" id="KW-0472">Membrane</keyword>
<organism evidence="2 3">
    <name type="scientific">Lentilactobacillus hilgardii</name>
    <name type="common">Lactobacillus hilgardii</name>
    <dbReference type="NCBI Taxonomy" id="1588"/>
    <lineage>
        <taxon>Bacteria</taxon>
        <taxon>Bacillati</taxon>
        <taxon>Bacillota</taxon>
        <taxon>Bacilli</taxon>
        <taxon>Lactobacillales</taxon>
        <taxon>Lactobacillaceae</taxon>
        <taxon>Lentilactobacillus</taxon>
    </lineage>
</organism>
<protein>
    <submittedName>
        <fullName evidence="2">Uncharacterized protein</fullName>
    </submittedName>
</protein>
<gene>
    <name evidence="2" type="ORF">GQR93_08780</name>
</gene>
<sequence>MRMFNLNMKKSISIILVFIVLIIAGAFYLTRGMTWSSLEFVMIWVGAIIAMHVVITPLVISIVRARDQRKAAEEEAAKQQSGNISKD</sequence>
<accession>A0A6P1E4V6</accession>
<feature type="transmembrane region" description="Helical" evidence="1">
    <location>
        <begin position="41"/>
        <end position="63"/>
    </location>
</feature>
<dbReference type="Proteomes" id="UP000465035">
    <property type="component" value="Chromosome"/>
</dbReference>
<proteinExistence type="predicted"/>
<name>A0A6P1E4V6_LENHI</name>
<keyword evidence="1" id="KW-1133">Transmembrane helix</keyword>
<evidence type="ECO:0000256" key="1">
    <source>
        <dbReference type="SAM" id="Phobius"/>
    </source>
</evidence>
<keyword evidence="1" id="KW-0812">Transmembrane</keyword>
<dbReference type="EMBL" id="CP047121">
    <property type="protein sequence ID" value="QHB52277.1"/>
    <property type="molecule type" value="Genomic_DNA"/>
</dbReference>
<feature type="transmembrane region" description="Helical" evidence="1">
    <location>
        <begin position="12"/>
        <end position="29"/>
    </location>
</feature>
<evidence type="ECO:0000313" key="2">
    <source>
        <dbReference type="EMBL" id="QHB52277.1"/>
    </source>
</evidence>
<evidence type="ECO:0000313" key="3">
    <source>
        <dbReference type="Proteomes" id="UP000465035"/>
    </source>
</evidence>